<keyword evidence="1" id="KW-0472">Membrane</keyword>
<feature type="transmembrane region" description="Helical" evidence="1">
    <location>
        <begin position="12"/>
        <end position="31"/>
    </location>
</feature>
<protein>
    <submittedName>
        <fullName evidence="2">Uncharacterized protein</fullName>
    </submittedName>
</protein>
<evidence type="ECO:0000256" key="1">
    <source>
        <dbReference type="SAM" id="Phobius"/>
    </source>
</evidence>
<evidence type="ECO:0000313" key="3">
    <source>
        <dbReference type="Proteomes" id="UP000574761"/>
    </source>
</evidence>
<keyword evidence="1" id="KW-0812">Transmembrane</keyword>
<dbReference type="EMBL" id="JACIEE010000009">
    <property type="protein sequence ID" value="MBB3978935.1"/>
    <property type="molecule type" value="Genomic_DNA"/>
</dbReference>
<dbReference type="RefSeq" id="WP_183807196.1">
    <property type="nucleotide sequence ID" value="NZ_JACIEE010000009.1"/>
</dbReference>
<reference evidence="2 3" key="1">
    <citation type="submission" date="2020-08" db="EMBL/GenBank/DDBJ databases">
        <title>Genomic Encyclopedia of Type Strains, Phase IV (KMG-IV): sequencing the most valuable type-strain genomes for metagenomic binning, comparative biology and taxonomic classification.</title>
        <authorList>
            <person name="Goeker M."/>
        </authorList>
    </citation>
    <scope>NUCLEOTIDE SEQUENCE [LARGE SCALE GENOMIC DNA]</scope>
    <source>
        <strain evidence="2 3">DSM 100211</strain>
    </source>
</reference>
<feature type="transmembrane region" description="Helical" evidence="1">
    <location>
        <begin position="37"/>
        <end position="63"/>
    </location>
</feature>
<organism evidence="2 3">
    <name type="scientific">Mycoplana azooxidifex</name>
    <dbReference type="NCBI Taxonomy" id="1636188"/>
    <lineage>
        <taxon>Bacteria</taxon>
        <taxon>Pseudomonadati</taxon>
        <taxon>Pseudomonadota</taxon>
        <taxon>Alphaproteobacteria</taxon>
        <taxon>Hyphomicrobiales</taxon>
        <taxon>Rhizobiaceae</taxon>
        <taxon>Mycoplana</taxon>
    </lineage>
</organism>
<keyword evidence="1" id="KW-1133">Transmembrane helix</keyword>
<keyword evidence="3" id="KW-1185">Reference proteome</keyword>
<sequence>MNWNKWIRQFHRWISIAFTLAVIANIAAMGMEEPVLWIGLLALVPLILLLVTGLYLFVLPYAAKRRDIAR</sequence>
<dbReference type="AlphaFoldDB" id="A0A7W6GKQ9"/>
<evidence type="ECO:0000313" key="2">
    <source>
        <dbReference type="EMBL" id="MBB3978935.1"/>
    </source>
</evidence>
<dbReference type="Proteomes" id="UP000574761">
    <property type="component" value="Unassembled WGS sequence"/>
</dbReference>
<name>A0A7W6GKQ9_9HYPH</name>
<accession>A0A7W6GKQ9</accession>
<proteinExistence type="predicted"/>
<comment type="caution">
    <text evidence="2">The sequence shown here is derived from an EMBL/GenBank/DDBJ whole genome shotgun (WGS) entry which is preliminary data.</text>
</comment>
<gene>
    <name evidence="2" type="ORF">GGQ64_004171</name>
</gene>